<protein>
    <recommendedName>
        <fullName evidence="5">Copper chaperone PCu(A)C</fullName>
    </recommendedName>
</protein>
<evidence type="ECO:0000313" key="4">
    <source>
        <dbReference type="Proteomes" id="UP000537260"/>
    </source>
</evidence>
<dbReference type="PANTHER" id="PTHR36302">
    <property type="entry name" value="BLR7088 PROTEIN"/>
    <property type="match status" value="1"/>
</dbReference>
<feature type="chain" id="PRO_5030537286" description="Copper chaperone PCu(A)C" evidence="2">
    <location>
        <begin position="26"/>
        <end position="190"/>
    </location>
</feature>
<dbReference type="PANTHER" id="PTHR36302:SF1">
    <property type="entry name" value="COPPER CHAPERONE PCU(A)C"/>
    <property type="match status" value="1"/>
</dbReference>
<feature type="compositionally biased region" description="Basic and acidic residues" evidence="1">
    <location>
        <begin position="178"/>
        <end position="190"/>
    </location>
</feature>
<dbReference type="EMBL" id="JACCFM010000001">
    <property type="protein sequence ID" value="NYJ20874.1"/>
    <property type="molecule type" value="Genomic_DNA"/>
</dbReference>
<proteinExistence type="predicted"/>
<dbReference type="Pfam" id="PF04314">
    <property type="entry name" value="PCuAC"/>
    <property type="match status" value="1"/>
</dbReference>
<organism evidence="3 4">
    <name type="scientific">Glaciibacter psychrotolerans</name>
    <dbReference type="NCBI Taxonomy" id="670054"/>
    <lineage>
        <taxon>Bacteria</taxon>
        <taxon>Bacillati</taxon>
        <taxon>Actinomycetota</taxon>
        <taxon>Actinomycetes</taxon>
        <taxon>Micrococcales</taxon>
        <taxon>Microbacteriaceae</taxon>
        <taxon>Glaciibacter</taxon>
    </lineage>
</organism>
<evidence type="ECO:0008006" key="5">
    <source>
        <dbReference type="Google" id="ProtNLM"/>
    </source>
</evidence>
<dbReference type="Gene3D" id="2.60.40.1890">
    <property type="entry name" value="PCu(A)C copper chaperone"/>
    <property type="match status" value="1"/>
</dbReference>
<keyword evidence="4" id="KW-1185">Reference proteome</keyword>
<dbReference type="RefSeq" id="WP_179579562.1">
    <property type="nucleotide sequence ID" value="NZ_JACCFM010000001.1"/>
</dbReference>
<dbReference type="AlphaFoldDB" id="A0A7Z0EFV4"/>
<name>A0A7Z0EFV4_9MICO</name>
<reference evidence="3 4" key="1">
    <citation type="submission" date="2020-07" db="EMBL/GenBank/DDBJ databases">
        <title>Sequencing the genomes of 1000 actinobacteria strains.</title>
        <authorList>
            <person name="Klenk H.-P."/>
        </authorList>
    </citation>
    <scope>NUCLEOTIDE SEQUENCE [LARGE SCALE GENOMIC DNA]</scope>
    <source>
        <strain evidence="3 4">LI1</strain>
    </source>
</reference>
<evidence type="ECO:0000256" key="1">
    <source>
        <dbReference type="SAM" id="MobiDB-lite"/>
    </source>
</evidence>
<gene>
    <name evidence="3" type="ORF">HNR05_002665</name>
</gene>
<accession>A0A7Z0EFV4</accession>
<sequence length="190" mass="19565">MRTRTTPLVTLVAAATLVLTGCGGAVEPTASAPASAHSAATASDLITLDNAWVKAAETGMTAGFGELKNSGTTDITLVAVTTAAAARAELHETVNNESGEMMMREKDGGFTVPAGGSLLLEPGANHIMLMALTQPITAGDDVRFTLTFSDDSTLTVTLPAKDYSGANENYDDATTPHSDIESDEHAGHTK</sequence>
<feature type="region of interest" description="Disordered" evidence="1">
    <location>
        <begin position="162"/>
        <end position="190"/>
    </location>
</feature>
<dbReference type="PROSITE" id="PS51257">
    <property type="entry name" value="PROKAR_LIPOPROTEIN"/>
    <property type="match status" value="1"/>
</dbReference>
<keyword evidence="2" id="KW-0732">Signal</keyword>
<dbReference type="SUPFAM" id="SSF110087">
    <property type="entry name" value="DR1885-like metal-binding protein"/>
    <property type="match status" value="1"/>
</dbReference>
<dbReference type="InterPro" id="IPR058248">
    <property type="entry name" value="Lxx211020-like"/>
</dbReference>
<comment type="caution">
    <text evidence="3">The sequence shown here is derived from an EMBL/GenBank/DDBJ whole genome shotgun (WGS) entry which is preliminary data.</text>
</comment>
<dbReference type="InterPro" id="IPR007410">
    <property type="entry name" value="LpqE-like"/>
</dbReference>
<dbReference type="InterPro" id="IPR036182">
    <property type="entry name" value="PCuAC_sf"/>
</dbReference>
<evidence type="ECO:0000313" key="3">
    <source>
        <dbReference type="EMBL" id="NYJ20874.1"/>
    </source>
</evidence>
<feature type="signal peptide" evidence="2">
    <location>
        <begin position="1"/>
        <end position="25"/>
    </location>
</feature>
<evidence type="ECO:0000256" key="2">
    <source>
        <dbReference type="SAM" id="SignalP"/>
    </source>
</evidence>
<dbReference type="Proteomes" id="UP000537260">
    <property type="component" value="Unassembled WGS sequence"/>
</dbReference>